<dbReference type="PANTHER" id="PTHR35007">
    <property type="entry name" value="INTEGRAL MEMBRANE PROTEIN-RELATED"/>
    <property type="match status" value="1"/>
</dbReference>
<dbReference type="eggNOG" id="COG2064">
    <property type="taxonomic scope" value="Bacteria"/>
</dbReference>
<evidence type="ECO:0000313" key="9">
    <source>
        <dbReference type="Proteomes" id="UP000005753"/>
    </source>
</evidence>
<feature type="transmembrane region" description="Helical" evidence="6">
    <location>
        <begin position="375"/>
        <end position="400"/>
    </location>
</feature>
<keyword evidence="5 6" id="KW-0472">Membrane</keyword>
<dbReference type="GO" id="GO:0005886">
    <property type="term" value="C:plasma membrane"/>
    <property type="evidence" value="ECO:0007669"/>
    <property type="project" value="UniProtKB-SubCell"/>
</dbReference>
<evidence type="ECO:0000256" key="1">
    <source>
        <dbReference type="ARBA" id="ARBA00004651"/>
    </source>
</evidence>
<keyword evidence="2" id="KW-1003">Cell membrane</keyword>
<evidence type="ECO:0000256" key="2">
    <source>
        <dbReference type="ARBA" id="ARBA00022475"/>
    </source>
</evidence>
<feature type="domain" description="Type II secretion system protein GspF" evidence="7">
    <location>
        <begin position="281"/>
        <end position="397"/>
    </location>
</feature>
<sequence length="402" mass="45369">MKIFVPILGAAVVCYLYYRQKISKRVLVAGLLGLSGCLVLTVMDLRSGELEQIRSLNKNSRENALEEIPLEAETEDGTRHEVKLKIPEESADPKVAANVLKKAVKDLEKLILGKNRDASHVEWNLNLPVSLENSQVSCVWSSDHPALLGWDGEIRSGVPAEGQDVLLKAQLELQGQTRSWEKKIRLYPSLEETAFQQKVQNEAEALNGNSKTWKLPDSVDGEQIIWYRKRGGKGETLCLLILCLVLGSVLVREKRQEEKIRAHREELIRRYPEIVSELQLYTAAGLSLRQAMKRIARNEPEAERCCYEMENGVLEQDAYTRFGERCGTAEYRKLALLLAQSQMKGGARLSELLEEEAQGAFENRKRRARVLGEKAAVRMVLPMGMMLLIVLIIVMVPAFLTF</sequence>
<dbReference type="EMBL" id="CM001487">
    <property type="protein sequence ID" value="EIM57199.1"/>
    <property type="molecule type" value="Genomic_DNA"/>
</dbReference>
<dbReference type="Pfam" id="PF00482">
    <property type="entry name" value="T2SSF"/>
    <property type="match status" value="1"/>
</dbReference>
<gene>
    <name evidence="8" type="ORF">EubceDRAFT1_1388</name>
</gene>
<dbReference type="AlphaFoldDB" id="I5ATS6"/>
<keyword evidence="4 6" id="KW-1133">Transmembrane helix</keyword>
<comment type="subcellular location">
    <subcellularLocation>
        <location evidence="1">Cell membrane</location>
        <topology evidence="1">Multi-pass membrane protein</topology>
    </subcellularLocation>
</comment>
<dbReference type="Proteomes" id="UP000005753">
    <property type="component" value="Chromosome"/>
</dbReference>
<protein>
    <submittedName>
        <fullName evidence="8">Flp pilus assembly protein TadB</fullName>
    </submittedName>
</protein>
<keyword evidence="9" id="KW-1185">Reference proteome</keyword>
<dbReference type="PANTHER" id="PTHR35007:SF2">
    <property type="entry name" value="PILUS ASSEMBLE PROTEIN"/>
    <property type="match status" value="1"/>
</dbReference>
<reference evidence="8 9" key="1">
    <citation type="submission" date="2010-08" db="EMBL/GenBank/DDBJ databases">
        <authorList>
            <consortium name="US DOE Joint Genome Institute (JGI-PGF)"/>
            <person name="Lucas S."/>
            <person name="Copeland A."/>
            <person name="Lapidus A."/>
            <person name="Cheng J.-F."/>
            <person name="Bruce D."/>
            <person name="Goodwin L."/>
            <person name="Pitluck S."/>
            <person name="Land M.L."/>
            <person name="Hauser L."/>
            <person name="Chang Y.-J."/>
            <person name="Anderson I.J."/>
            <person name="Johnson E."/>
            <person name="Mulhopadhyay B."/>
            <person name="Kyrpides N."/>
            <person name="Woyke T.J."/>
        </authorList>
    </citation>
    <scope>NUCLEOTIDE SEQUENCE [LARGE SCALE GENOMIC DNA]</scope>
    <source>
        <strain evidence="8 9">6</strain>
    </source>
</reference>
<reference evidence="8 9" key="2">
    <citation type="submission" date="2012-02" db="EMBL/GenBank/DDBJ databases">
        <title>Improved High-Quality Draft sequence of Eubacterium cellulosolvens 6.</title>
        <authorList>
            <consortium name="US DOE Joint Genome Institute"/>
            <person name="Lucas S."/>
            <person name="Han J."/>
            <person name="Lapidus A."/>
            <person name="Cheng J.-F."/>
            <person name="Goodwin L."/>
            <person name="Pitluck S."/>
            <person name="Peters L."/>
            <person name="Mikhailova N."/>
            <person name="Gu W."/>
            <person name="Detter J.C."/>
            <person name="Han C."/>
            <person name="Tapia R."/>
            <person name="Land M."/>
            <person name="Hauser L."/>
            <person name="Kyrpides N."/>
            <person name="Ivanova N."/>
            <person name="Pagani I."/>
            <person name="Johnson E."/>
            <person name="Mukhopadhyay B."/>
            <person name="Anderson I."/>
            <person name="Woyke T."/>
        </authorList>
    </citation>
    <scope>NUCLEOTIDE SEQUENCE [LARGE SCALE GENOMIC DNA]</scope>
    <source>
        <strain evidence="8 9">6</strain>
    </source>
</reference>
<evidence type="ECO:0000256" key="6">
    <source>
        <dbReference type="SAM" id="Phobius"/>
    </source>
</evidence>
<dbReference type="InterPro" id="IPR018076">
    <property type="entry name" value="T2SS_GspF_dom"/>
</dbReference>
<evidence type="ECO:0000313" key="8">
    <source>
        <dbReference type="EMBL" id="EIM57199.1"/>
    </source>
</evidence>
<evidence type="ECO:0000259" key="7">
    <source>
        <dbReference type="Pfam" id="PF00482"/>
    </source>
</evidence>
<accession>I5ATS6</accession>
<name>I5ATS6_EUBC6</name>
<proteinExistence type="predicted"/>
<dbReference type="HOGENOM" id="CLU_044047_0_0_9"/>
<keyword evidence="3 6" id="KW-0812">Transmembrane</keyword>
<organism evidence="8 9">
    <name type="scientific">Eubacterium cellulosolvens (strain ATCC 43171 / JCM 9499 / 6)</name>
    <name type="common">Cillobacterium cellulosolvens</name>
    <dbReference type="NCBI Taxonomy" id="633697"/>
    <lineage>
        <taxon>Bacteria</taxon>
        <taxon>Bacillati</taxon>
        <taxon>Bacillota</taxon>
        <taxon>Clostridia</taxon>
        <taxon>Eubacteriales</taxon>
        <taxon>Eubacteriaceae</taxon>
        <taxon>Eubacterium</taxon>
    </lineage>
</organism>
<evidence type="ECO:0000256" key="3">
    <source>
        <dbReference type="ARBA" id="ARBA00022692"/>
    </source>
</evidence>
<evidence type="ECO:0000256" key="4">
    <source>
        <dbReference type="ARBA" id="ARBA00022989"/>
    </source>
</evidence>
<dbReference type="STRING" id="633697.EubceDRAFT1_1388"/>
<dbReference type="OrthoDB" id="9793966at2"/>
<evidence type="ECO:0000256" key="5">
    <source>
        <dbReference type="ARBA" id="ARBA00023136"/>
    </source>
</evidence>